<dbReference type="AlphaFoldDB" id="A0A9Q8VDU7"/>
<evidence type="ECO:0000256" key="1">
    <source>
        <dbReference type="SAM" id="MobiDB-lite"/>
    </source>
</evidence>
<dbReference type="RefSeq" id="XP_047845072.1">
    <property type="nucleotide sequence ID" value="XM_047989073.1"/>
</dbReference>
<dbReference type="PROSITE" id="PS51257">
    <property type="entry name" value="PROKAR_LIPOPROTEIN"/>
    <property type="match status" value="1"/>
</dbReference>
<evidence type="ECO:0008006" key="4">
    <source>
        <dbReference type="Google" id="ProtNLM"/>
    </source>
</evidence>
<proteinExistence type="predicted"/>
<feature type="region of interest" description="Disordered" evidence="1">
    <location>
        <begin position="151"/>
        <end position="239"/>
    </location>
</feature>
<feature type="compositionally biased region" description="Low complexity" evidence="1">
    <location>
        <begin position="181"/>
        <end position="197"/>
    </location>
</feature>
<feature type="compositionally biased region" description="Basic and acidic residues" evidence="1">
    <location>
        <begin position="204"/>
        <end position="217"/>
    </location>
</feature>
<sequence>MYTREAKEKPQRKTVIKMDPNCAICNAPATLACDCEAKGLEMAVRQAEDRMMRSIYSDIRSWVRAHAQDYVLEYFRLLAERRKNAHSAHLDQISAHAFYHYNAPPHPNQIADAQALLKRGIDEDWQASVQRYPEVLEYYFGLVELTLPADDEPAVKDPPLSALNGGSRKAIRRAGTEDESSSSSRAGGSGPFPAARGPLPPAFGDRDMTVDRRNTTRRDRRPMTSRVSHPPAPFYAPYP</sequence>
<dbReference type="Proteomes" id="UP000829364">
    <property type="component" value="Chromosome 7"/>
</dbReference>
<name>A0A9Q8VDU7_9HYPO</name>
<protein>
    <recommendedName>
        <fullName evidence="4">Serine/threonine protein phosphatase</fullName>
    </recommendedName>
</protein>
<accession>A0A9Q8VDU7</accession>
<reference evidence="2" key="1">
    <citation type="submission" date="2021-11" db="EMBL/GenBank/DDBJ databases">
        <title>Purpureocillium_takamizusanense_genome.</title>
        <authorList>
            <person name="Nguyen N.-H."/>
        </authorList>
    </citation>
    <scope>NUCLEOTIDE SEQUENCE</scope>
    <source>
        <strain evidence="2">PT3</strain>
    </source>
</reference>
<keyword evidence="3" id="KW-1185">Reference proteome</keyword>
<gene>
    <name evidence="2" type="ORF">JDV02_007566</name>
</gene>
<dbReference type="GeneID" id="72069514"/>
<evidence type="ECO:0000313" key="2">
    <source>
        <dbReference type="EMBL" id="UNI21591.1"/>
    </source>
</evidence>
<feature type="compositionally biased region" description="Pro residues" evidence="1">
    <location>
        <begin position="230"/>
        <end position="239"/>
    </location>
</feature>
<organism evidence="2 3">
    <name type="scientific">Purpureocillium takamizusanense</name>
    <dbReference type="NCBI Taxonomy" id="2060973"/>
    <lineage>
        <taxon>Eukaryota</taxon>
        <taxon>Fungi</taxon>
        <taxon>Dikarya</taxon>
        <taxon>Ascomycota</taxon>
        <taxon>Pezizomycotina</taxon>
        <taxon>Sordariomycetes</taxon>
        <taxon>Hypocreomycetidae</taxon>
        <taxon>Hypocreales</taxon>
        <taxon>Ophiocordycipitaceae</taxon>
        <taxon>Purpureocillium</taxon>
    </lineage>
</organism>
<evidence type="ECO:0000313" key="3">
    <source>
        <dbReference type="Proteomes" id="UP000829364"/>
    </source>
</evidence>
<dbReference type="EMBL" id="CP086360">
    <property type="protein sequence ID" value="UNI21591.1"/>
    <property type="molecule type" value="Genomic_DNA"/>
</dbReference>
<dbReference type="OrthoDB" id="5409477at2759"/>
<dbReference type="KEGG" id="ptkz:JDV02_007566"/>